<evidence type="ECO:0000256" key="2">
    <source>
        <dbReference type="ARBA" id="ARBA00022837"/>
    </source>
</evidence>
<feature type="coiled-coil region" evidence="4">
    <location>
        <begin position="371"/>
        <end position="398"/>
    </location>
</feature>
<reference evidence="7 8" key="1">
    <citation type="submission" date="2019-02" db="EMBL/GenBank/DDBJ databases">
        <title>Deep-cultivation of Planctomycetes and their phenomic and genomic characterization uncovers novel biology.</title>
        <authorList>
            <person name="Wiegand S."/>
            <person name="Jogler M."/>
            <person name="Boedeker C."/>
            <person name="Pinto D."/>
            <person name="Vollmers J."/>
            <person name="Rivas-Marin E."/>
            <person name="Kohn T."/>
            <person name="Peeters S.H."/>
            <person name="Heuer A."/>
            <person name="Rast P."/>
            <person name="Oberbeckmann S."/>
            <person name="Bunk B."/>
            <person name="Jeske O."/>
            <person name="Meyerdierks A."/>
            <person name="Storesund J.E."/>
            <person name="Kallscheuer N."/>
            <person name="Luecker S."/>
            <person name="Lage O.M."/>
            <person name="Pohl T."/>
            <person name="Merkel B.J."/>
            <person name="Hornburger P."/>
            <person name="Mueller R.-W."/>
            <person name="Bruemmer F."/>
            <person name="Labrenz M."/>
            <person name="Spormann A.M."/>
            <person name="Op den Camp H."/>
            <person name="Overmann J."/>
            <person name="Amann R."/>
            <person name="Jetten M.S.M."/>
            <person name="Mascher T."/>
            <person name="Medema M.H."/>
            <person name="Devos D.P."/>
            <person name="Kaster A.-K."/>
            <person name="Ovreas L."/>
            <person name="Rohde M."/>
            <person name="Galperin M.Y."/>
            <person name="Jogler C."/>
        </authorList>
    </citation>
    <scope>NUCLEOTIDE SEQUENCE [LARGE SCALE GENOMIC DNA]</scope>
    <source>
        <strain evidence="7 8">Pan44</strain>
    </source>
</reference>
<dbReference type="Pfam" id="PF22633">
    <property type="entry name" value="F5_F8_type_C_2"/>
    <property type="match status" value="1"/>
</dbReference>
<dbReference type="Proteomes" id="UP000315700">
    <property type="component" value="Chromosome"/>
</dbReference>
<dbReference type="InterPro" id="IPR006585">
    <property type="entry name" value="FTP1"/>
</dbReference>
<organism evidence="7 8">
    <name type="scientific">Caulifigura coniformis</name>
    <dbReference type="NCBI Taxonomy" id="2527983"/>
    <lineage>
        <taxon>Bacteria</taxon>
        <taxon>Pseudomonadati</taxon>
        <taxon>Planctomycetota</taxon>
        <taxon>Planctomycetia</taxon>
        <taxon>Planctomycetales</taxon>
        <taxon>Planctomycetaceae</taxon>
        <taxon>Caulifigura</taxon>
    </lineage>
</organism>
<feature type="chain" id="PRO_5021913424" evidence="5">
    <location>
        <begin position="24"/>
        <end position="957"/>
    </location>
</feature>
<dbReference type="Pfam" id="PF07583">
    <property type="entry name" value="PSCyt2"/>
    <property type="match status" value="1"/>
</dbReference>
<feature type="domain" description="Fucolectin tachylectin-4 pentraxin-1" evidence="6">
    <location>
        <begin position="436"/>
        <end position="568"/>
    </location>
</feature>
<keyword evidence="4" id="KW-0175">Coiled coil</keyword>
<evidence type="ECO:0000313" key="7">
    <source>
        <dbReference type="EMBL" id="QDT56964.1"/>
    </source>
</evidence>
<dbReference type="Gene3D" id="2.60.120.260">
    <property type="entry name" value="Galactose-binding domain-like"/>
    <property type="match status" value="2"/>
</dbReference>
<dbReference type="KEGG" id="ccos:Pan44_50270"/>
<evidence type="ECO:0000313" key="8">
    <source>
        <dbReference type="Proteomes" id="UP000315700"/>
    </source>
</evidence>
<evidence type="ECO:0000256" key="1">
    <source>
        <dbReference type="ARBA" id="ARBA00022723"/>
    </source>
</evidence>
<dbReference type="InterPro" id="IPR011444">
    <property type="entry name" value="DUF1549"/>
</dbReference>
<name>A0A517SLG6_9PLAN</name>
<keyword evidence="3" id="KW-1015">Disulfide bond</keyword>
<accession>A0A517SLG6</accession>
<dbReference type="OrthoDB" id="127107at2"/>
<dbReference type="InParanoid" id="A0A517SLG6"/>
<keyword evidence="2" id="KW-0106">Calcium</keyword>
<keyword evidence="1" id="KW-0479">Metal-binding</keyword>
<keyword evidence="5" id="KW-0732">Signal</keyword>
<dbReference type="EMBL" id="CP036271">
    <property type="protein sequence ID" value="QDT56964.1"/>
    <property type="molecule type" value="Genomic_DNA"/>
</dbReference>
<feature type="signal peptide" evidence="5">
    <location>
        <begin position="1"/>
        <end position="23"/>
    </location>
</feature>
<evidence type="ECO:0000256" key="3">
    <source>
        <dbReference type="ARBA" id="ARBA00023157"/>
    </source>
</evidence>
<dbReference type="InterPro" id="IPR011429">
    <property type="entry name" value="Cyt_c_Planctomycete-type"/>
</dbReference>
<dbReference type="InterPro" id="IPR022655">
    <property type="entry name" value="DUF1553"/>
</dbReference>
<evidence type="ECO:0000256" key="4">
    <source>
        <dbReference type="SAM" id="Coils"/>
    </source>
</evidence>
<protein>
    <submittedName>
        <fullName evidence="7">Planctomycete cytochrome C</fullName>
    </submittedName>
</protein>
<dbReference type="SMART" id="SM00607">
    <property type="entry name" value="FTP"/>
    <property type="match status" value="1"/>
</dbReference>
<evidence type="ECO:0000256" key="5">
    <source>
        <dbReference type="SAM" id="SignalP"/>
    </source>
</evidence>
<evidence type="ECO:0000259" key="6">
    <source>
        <dbReference type="SMART" id="SM00607"/>
    </source>
</evidence>
<dbReference type="AlphaFoldDB" id="A0A517SLG6"/>
<dbReference type="Pfam" id="PF07587">
    <property type="entry name" value="PSD1"/>
    <property type="match status" value="1"/>
</dbReference>
<dbReference type="SUPFAM" id="SSF49785">
    <property type="entry name" value="Galactose-binding domain-like"/>
    <property type="match status" value="1"/>
</dbReference>
<sequence length="957" mass="105897" precursor="true">MMTLRALLAFSACLFLGTDGVLGADPDFNREIRPILAGRCYKCHGPDEGSREAGLRLDTPAGAALVLESGSQGIHPGQSAKSGVIERANSADADLRMPPPSEGPPLTAGEIDLLKRWIDSGAGYARHWSYEPPVSPPLPGVSRPDWCAGPIDRFILARLDAEKLQPQHESDPATLLRRVTLDLSGLPPTIEETEAFLADPSMQAYEQVVDRLLASPSFGERFGRTWLDLARYADSAGYADDPPRVIWRYRDWVIAALNSGMPFDQFTIEQIAGDMLPEATDAQRIATGFHRNTMTNSEGGTDDEEFRNVAVVDRVNTTMQTWMATTIMCAQCHTHKYDPITQAEYFQVFAILNQTEDADRRDETPVLSMLTPEQEARRKSLQDKLAAAEKKADEIRQATPGVEIPEGPITGRYVRIELPGKEKILSLAEVEVFVGGSNQAQGKTATQSSTDYEGPPGLAVDGNTDGRFTEARSTSHTAIEDSPWWEVDLGESLAIERVVLWNRTDSTDVARRLNGARLVVLDAERRPRWVKPLPKAPLKEGAYPVPESGEKLSKADRDALVDVLAESNPKLVQARAAVRSLRREVDGILPITTPIMRELPPEKQRKTRIHIRGNFLDLGDEVGPGTPAVFPSSGSSRPDRLEFARWLVSRDNPLTARVLVNRLWEQLFGIGLVETSEEFGLQGDLPSHPELLDWLAVEVMDRGWNTKQLIRLIVTSSTYRQSSTAPAELVARDPNNRLLARGPRFRLEAELVRDHALFAAGLLSRKMEGPSAKPPRPRLGLTAAFGGSTDWEASQGEDRYRRGIYTYWQRSIPYPSMDTFDAPNREVCTVRRTRTNTPLQALVTLNDPVYIEAAQTLARKVLTQGTASQAPDDLTRERIAYAFRTCATRSPSTEEVSVLADTLERIRSRYRSNPEAALQMATPAVGEPPAEAEIVDVAAWTVLSNVLLNLDETLTRR</sequence>
<dbReference type="Pfam" id="PF07635">
    <property type="entry name" value="PSCyt1"/>
    <property type="match status" value="1"/>
</dbReference>
<dbReference type="RefSeq" id="WP_145034369.1">
    <property type="nucleotide sequence ID" value="NZ_CP036271.1"/>
</dbReference>
<dbReference type="PANTHER" id="PTHR35889">
    <property type="entry name" value="CYCLOINULO-OLIGOSACCHARIDE FRUCTANOTRANSFERASE-RELATED"/>
    <property type="match status" value="1"/>
</dbReference>
<keyword evidence="8" id="KW-1185">Reference proteome</keyword>
<dbReference type="PANTHER" id="PTHR35889:SF3">
    <property type="entry name" value="F-BOX DOMAIN-CONTAINING PROTEIN"/>
    <property type="match status" value="1"/>
</dbReference>
<dbReference type="InterPro" id="IPR008979">
    <property type="entry name" value="Galactose-bd-like_sf"/>
</dbReference>
<proteinExistence type="predicted"/>
<dbReference type="GO" id="GO:0046872">
    <property type="term" value="F:metal ion binding"/>
    <property type="evidence" value="ECO:0007669"/>
    <property type="project" value="UniProtKB-KW"/>
</dbReference>
<gene>
    <name evidence="7" type="ORF">Pan44_50270</name>
</gene>